<accession>A0A1Y4QLU5</accession>
<organism evidence="2 3">
    <name type="scientific">Thomasclavelia spiroformis</name>
    <dbReference type="NCBI Taxonomy" id="29348"/>
    <lineage>
        <taxon>Bacteria</taxon>
        <taxon>Bacillati</taxon>
        <taxon>Bacillota</taxon>
        <taxon>Erysipelotrichia</taxon>
        <taxon>Erysipelotrichales</taxon>
        <taxon>Coprobacillaceae</taxon>
        <taxon>Thomasclavelia</taxon>
    </lineage>
</organism>
<feature type="transmembrane region" description="Helical" evidence="1">
    <location>
        <begin position="39"/>
        <end position="59"/>
    </location>
</feature>
<dbReference type="EMBL" id="NFLB01000002">
    <property type="protein sequence ID" value="OUQ06258.1"/>
    <property type="molecule type" value="Genomic_DNA"/>
</dbReference>
<reference evidence="3" key="1">
    <citation type="submission" date="2017-04" db="EMBL/GenBank/DDBJ databases">
        <title>Function of individual gut microbiota members based on whole genome sequencing of pure cultures obtained from chicken caecum.</title>
        <authorList>
            <person name="Medvecky M."/>
            <person name="Cejkova D."/>
            <person name="Polansky O."/>
            <person name="Karasova D."/>
            <person name="Kubasova T."/>
            <person name="Cizek A."/>
            <person name="Rychlik I."/>
        </authorList>
    </citation>
    <scope>NUCLEOTIDE SEQUENCE [LARGE SCALE GENOMIC DNA]</scope>
    <source>
        <strain evidence="3">An149</strain>
    </source>
</reference>
<dbReference type="RefSeq" id="WP_087254917.1">
    <property type="nucleotide sequence ID" value="NZ_CAJFOD010000077.1"/>
</dbReference>
<dbReference type="Proteomes" id="UP000196258">
    <property type="component" value="Unassembled WGS sequence"/>
</dbReference>
<protein>
    <recommendedName>
        <fullName evidence="4">DUF1146 domain-containing protein</fullName>
    </recommendedName>
</protein>
<proteinExistence type="predicted"/>
<comment type="caution">
    <text evidence="2">The sequence shown here is derived from an EMBL/GenBank/DDBJ whole genome shotgun (WGS) entry which is preliminary data.</text>
</comment>
<evidence type="ECO:0000313" key="2">
    <source>
        <dbReference type="EMBL" id="OUQ06258.1"/>
    </source>
</evidence>
<evidence type="ECO:0000256" key="1">
    <source>
        <dbReference type="SAM" id="Phobius"/>
    </source>
</evidence>
<name>A0A1Y4QLU5_9FIRM</name>
<feature type="transmembrane region" description="Helical" evidence="1">
    <location>
        <begin position="6"/>
        <end position="27"/>
    </location>
</feature>
<evidence type="ECO:0008006" key="4">
    <source>
        <dbReference type="Google" id="ProtNLM"/>
    </source>
</evidence>
<dbReference type="AlphaFoldDB" id="A0A1Y4QLU5"/>
<dbReference type="InterPro" id="IPR009526">
    <property type="entry name" value="DUF1146"/>
</dbReference>
<keyword evidence="1" id="KW-1133">Transmembrane helix</keyword>
<dbReference type="Pfam" id="PF06612">
    <property type="entry name" value="DUF1146"/>
    <property type="match status" value="1"/>
</dbReference>
<gene>
    <name evidence="2" type="ORF">B5E91_03065</name>
</gene>
<dbReference type="PROSITE" id="PS51257">
    <property type="entry name" value="PROKAR_LIPOPROTEIN"/>
    <property type="match status" value="1"/>
</dbReference>
<sequence>MSYQIIKTLVYVISVMLSMWGLSCFNFDNVIRKAKLREFYLFFLIASLVLGYLLGSFILEFTSIHF</sequence>
<evidence type="ECO:0000313" key="3">
    <source>
        <dbReference type="Proteomes" id="UP000196258"/>
    </source>
</evidence>
<keyword evidence="1" id="KW-0472">Membrane</keyword>
<keyword evidence="1" id="KW-0812">Transmembrane</keyword>